<reference evidence="1" key="1">
    <citation type="journal article" date="2023" name="Mol. Phylogenet. Evol.">
        <title>Genome-scale phylogeny and comparative genomics of the fungal order Sordariales.</title>
        <authorList>
            <person name="Hensen N."/>
            <person name="Bonometti L."/>
            <person name="Westerberg I."/>
            <person name="Brannstrom I.O."/>
            <person name="Guillou S."/>
            <person name="Cros-Aarteil S."/>
            <person name="Calhoun S."/>
            <person name="Haridas S."/>
            <person name="Kuo A."/>
            <person name="Mondo S."/>
            <person name="Pangilinan J."/>
            <person name="Riley R."/>
            <person name="LaButti K."/>
            <person name="Andreopoulos B."/>
            <person name="Lipzen A."/>
            <person name="Chen C."/>
            <person name="Yan M."/>
            <person name="Daum C."/>
            <person name="Ng V."/>
            <person name="Clum A."/>
            <person name="Steindorff A."/>
            <person name="Ohm R.A."/>
            <person name="Martin F."/>
            <person name="Silar P."/>
            <person name="Natvig D.O."/>
            <person name="Lalanne C."/>
            <person name="Gautier V."/>
            <person name="Ament-Velasquez S.L."/>
            <person name="Kruys A."/>
            <person name="Hutchinson M.I."/>
            <person name="Powell A.J."/>
            <person name="Barry K."/>
            <person name="Miller A.N."/>
            <person name="Grigoriev I.V."/>
            <person name="Debuchy R."/>
            <person name="Gladieux P."/>
            <person name="Hiltunen Thoren M."/>
            <person name="Johannesson H."/>
        </authorList>
    </citation>
    <scope>NUCLEOTIDE SEQUENCE</scope>
    <source>
        <strain evidence="1">CBS 892.96</strain>
    </source>
</reference>
<sequence>MENLSENQIALIRHWGSYGQKGTTPNHRVTPHEWRNQPFSKPITTPWHVDIRPDQLPLLMLGFLPRNKSANTHVRMALVPGDTIRTHIFMSMSQNPNMSASEDKWFIYSDGPDPMTGHVRLHMHRSWSGNKQVELLMDTGLGGYGKDGKGASIEAITWEADEEKMWKDASAETYMEVAREVCSWVLNVQLGASDDAGVAVQLSRELPIAAELTAAMEILPPVNGSVYSRNY</sequence>
<dbReference type="Proteomes" id="UP001302321">
    <property type="component" value="Unassembled WGS sequence"/>
</dbReference>
<protein>
    <submittedName>
        <fullName evidence="1">Uncharacterized protein</fullName>
    </submittedName>
</protein>
<proteinExistence type="predicted"/>
<dbReference type="AlphaFoldDB" id="A0AAN6WC73"/>
<evidence type="ECO:0000313" key="1">
    <source>
        <dbReference type="EMBL" id="KAK4179160.1"/>
    </source>
</evidence>
<organism evidence="1 2">
    <name type="scientific">Triangularia setosa</name>
    <dbReference type="NCBI Taxonomy" id="2587417"/>
    <lineage>
        <taxon>Eukaryota</taxon>
        <taxon>Fungi</taxon>
        <taxon>Dikarya</taxon>
        <taxon>Ascomycota</taxon>
        <taxon>Pezizomycotina</taxon>
        <taxon>Sordariomycetes</taxon>
        <taxon>Sordariomycetidae</taxon>
        <taxon>Sordariales</taxon>
        <taxon>Podosporaceae</taxon>
        <taxon>Triangularia</taxon>
    </lineage>
</organism>
<accession>A0AAN6WC73</accession>
<dbReference type="EMBL" id="MU866123">
    <property type="protein sequence ID" value="KAK4179160.1"/>
    <property type="molecule type" value="Genomic_DNA"/>
</dbReference>
<keyword evidence="2" id="KW-1185">Reference proteome</keyword>
<reference evidence="1" key="2">
    <citation type="submission" date="2023-05" db="EMBL/GenBank/DDBJ databases">
        <authorList>
            <consortium name="Lawrence Berkeley National Laboratory"/>
            <person name="Steindorff A."/>
            <person name="Hensen N."/>
            <person name="Bonometti L."/>
            <person name="Westerberg I."/>
            <person name="Brannstrom I.O."/>
            <person name="Guillou S."/>
            <person name="Cros-Aarteil S."/>
            <person name="Calhoun S."/>
            <person name="Haridas S."/>
            <person name="Kuo A."/>
            <person name="Mondo S."/>
            <person name="Pangilinan J."/>
            <person name="Riley R."/>
            <person name="Labutti K."/>
            <person name="Andreopoulos B."/>
            <person name="Lipzen A."/>
            <person name="Chen C."/>
            <person name="Yanf M."/>
            <person name="Daum C."/>
            <person name="Ng V."/>
            <person name="Clum A."/>
            <person name="Ohm R."/>
            <person name="Martin F."/>
            <person name="Silar P."/>
            <person name="Natvig D."/>
            <person name="Lalanne C."/>
            <person name="Gautier V."/>
            <person name="Ament-Velasquez S.L."/>
            <person name="Kruys A."/>
            <person name="Hutchinson M.I."/>
            <person name="Powell A.J."/>
            <person name="Barry K."/>
            <person name="Miller A.N."/>
            <person name="Grigoriev I.V."/>
            <person name="Debuchy R."/>
            <person name="Gladieux P."/>
            <person name="Thoren M.H."/>
            <person name="Johannesson H."/>
        </authorList>
    </citation>
    <scope>NUCLEOTIDE SEQUENCE</scope>
    <source>
        <strain evidence="1">CBS 892.96</strain>
    </source>
</reference>
<name>A0AAN6WC73_9PEZI</name>
<gene>
    <name evidence="1" type="ORF">QBC36DRAFT_323290</name>
</gene>
<comment type="caution">
    <text evidence="1">The sequence shown here is derived from an EMBL/GenBank/DDBJ whole genome shotgun (WGS) entry which is preliminary data.</text>
</comment>
<evidence type="ECO:0000313" key="2">
    <source>
        <dbReference type="Proteomes" id="UP001302321"/>
    </source>
</evidence>